<dbReference type="Proteomes" id="UP001432322">
    <property type="component" value="Unassembled WGS sequence"/>
</dbReference>
<accession>A0AAV5V9T4</accession>
<feature type="compositionally biased region" description="Low complexity" evidence="1">
    <location>
        <begin position="82"/>
        <end position="99"/>
    </location>
</feature>
<name>A0AAV5V9T4_9BILA</name>
<evidence type="ECO:0000313" key="3">
    <source>
        <dbReference type="Proteomes" id="UP001432322"/>
    </source>
</evidence>
<feature type="region of interest" description="Disordered" evidence="1">
    <location>
        <begin position="343"/>
        <end position="367"/>
    </location>
</feature>
<protein>
    <recommendedName>
        <fullName evidence="4">FLYWCH-type domain-containing protein</fullName>
    </recommendedName>
</protein>
<feature type="compositionally biased region" description="Polar residues" evidence="1">
    <location>
        <begin position="60"/>
        <end position="73"/>
    </location>
</feature>
<evidence type="ECO:0008006" key="4">
    <source>
        <dbReference type="Google" id="ProtNLM"/>
    </source>
</evidence>
<comment type="caution">
    <text evidence="2">The sequence shown here is derived from an EMBL/GenBank/DDBJ whole genome shotgun (WGS) entry which is preliminary data.</text>
</comment>
<gene>
    <name evidence="2" type="ORF">PFISCL1PPCAC_6320</name>
</gene>
<keyword evidence="3" id="KW-1185">Reference proteome</keyword>
<feature type="compositionally biased region" description="Pro residues" evidence="1">
    <location>
        <begin position="351"/>
        <end position="367"/>
    </location>
</feature>
<evidence type="ECO:0000256" key="1">
    <source>
        <dbReference type="SAM" id="MobiDB-lite"/>
    </source>
</evidence>
<dbReference type="EMBL" id="BTSY01000002">
    <property type="protein sequence ID" value="GMT15023.1"/>
    <property type="molecule type" value="Genomic_DNA"/>
</dbReference>
<sequence>MYFLGMNSGGMPPPPFQFGMPSMEVQPDLQREAQQLFEMMGSQNGMEQLLIMQQMMATMQQDSQLQMNGSDTASSSEEPHTSSHSSGSHSPSHSISPPHQDAIDENVESIIEAIHNDVNGRSSPSQLVMSTSQHSNRETFYECFSSTNDEEVRALIYSLFVVSKGTSKDGYENFECFTRTKNKCRYKVRVKPSDGVFVVEERGCHSHPFDGSAFSSQGLPKQIREIVDLSFNEGWTNQQRQDAVDECVARHGFPPNPKMNRQMDNRLSYLRRTKNITASHSMVPPSLSFPPLSSSALTSLLEGGDPQSADLFSSIDVNSLAQLMVAQQEAMASLASFPPSDISPLNAFPPMELPAPSNLPPTDLPPN</sequence>
<proteinExistence type="predicted"/>
<feature type="region of interest" description="Disordered" evidence="1">
    <location>
        <begin position="60"/>
        <end position="100"/>
    </location>
</feature>
<reference evidence="2" key="1">
    <citation type="submission" date="2023-10" db="EMBL/GenBank/DDBJ databases">
        <title>Genome assembly of Pristionchus species.</title>
        <authorList>
            <person name="Yoshida K."/>
            <person name="Sommer R.J."/>
        </authorList>
    </citation>
    <scope>NUCLEOTIDE SEQUENCE</scope>
    <source>
        <strain evidence="2">RS5133</strain>
    </source>
</reference>
<organism evidence="2 3">
    <name type="scientific">Pristionchus fissidentatus</name>
    <dbReference type="NCBI Taxonomy" id="1538716"/>
    <lineage>
        <taxon>Eukaryota</taxon>
        <taxon>Metazoa</taxon>
        <taxon>Ecdysozoa</taxon>
        <taxon>Nematoda</taxon>
        <taxon>Chromadorea</taxon>
        <taxon>Rhabditida</taxon>
        <taxon>Rhabditina</taxon>
        <taxon>Diplogasteromorpha</taxon>
        <taxon>Diplogasteroidea</taxon>
        <taxon>Neodiplogasteridae</taxon>
        <taxon>Pristionchus</taxon>
    </lineage>
</organism>
<evidence type="ECO:0000313" key="2">
    <source>
        <dbReference type="EMBL" id="GMT15023.1"/>
    </source>
</evidence>
<dbReference type="AlphaFoldDB" id="A0AAV5V9T4"/>